<dbReference type="SMART" id="SM00387">
    <property type="entry name" value="HATPase_c"/>
    <property type="match status" value="1"/>
</dbReference>
<dbReference type="CDD" id="cd00130">
    <property type="entry name" value="PAS"/>
    <property type="match status" value="2"/>
</dbReference>
<evidence type="ECO:0000256" key="9">
    <source>
        <dbReference type="ARBA" id="ARBA00064003"/>
    </source>
</evidence>
<dbReference type="SUPFAM" id="SSF52172">
    <property type="entry name" value="CheY-like"/>
    <property type="match status" value="1"/>
</dbReference>
<feature type="coiled-coil region" evidence="12">
    <location>
        <begin position="6"/>
        <end position="33"/>
    </location>
</feature>
<comment type="subunit">
    <text evidence="9">At low DSF concentrations, interacts with RpfF.</text>
</comment>
<dbReference type="Pfam" id="PF02518">
    <property type="entry name" value="HATPase_c"/>
    <property type="match status" value="1"/>
</dbReference>
<dbReference type="Pfam" id="PF08447">
    <property type="entry name" value="PAS_3"/>
    <property type="match status" value="1"/>
</dbReference>
<dbReference type="SMART" id="SM00448">
    <property type="entry name" value="REC"/>
    <property type="match status" value="1"/>
</dbReference>
<evidence type="ECO:0000256" key="5">
    <source>
        <dbReference type="ARBA" id="ARBA00022741"/>
    </source>
</evidence>
<feature type="modified residue" description="4-aspartylphosphate" evidence="11">
    <location>
        <position position="740"/>
    </location>
</feature>
<dbReference type="PANTHER" id="PTHR45339">
    <property type="entry name" value="HYBRID SIGNAL TRANSDUCTION HISTIDINE KINASE J"/>
    <property type="match status" value="1"/>
</dbReference>
<dbReference type="GO" id="GO:0000155">
    <property type="term" value="F:phosphorelay sensor kinase activity"/>
    <property type="evidence" value="ECO:0007669"/>
    <property type="project" value="InterPro"/>
</dbReference>
<evidence type="ECO:0000256" key="12">
    <source>
        <dbReference type="SAM" id="Coils"/>
    </source>
</evidence>
<dbReference type="Pfam" id="PF00072">
    <property type="entry name" value="Response_reg"/>
    <property type="match status" value="1"/>
</dbReference>
<name>A0A0C1QAF8_9GAMM</name>
<dbReference type="OrthoDB" id="9810730at2"/>
<evidence type="ECO:0000256" key="7">
    <source>
        <dbReference type="ARBA" id="ARBA00022840"/>
    </source>
</evidence>
<evidence type="ECO:0000259" key="15">
    <source>
        <dbReference type="PROSITE" id="PS50113"/>
    </source>
</evidence>
<keyword evidence="8" id="KW-0902">Two-component regulatory system</keyword>
<keyword evidence="5" id="KW-0547">Nucleotide-binding</keyword>
<sequence length="808" mass="90389">MSRTRCANLENELKRLRSELEQVTFERDKYKKLFDVSGDALSIVDLQSGTFVECNTAAIEMHGINSKEAFLQLTPADISPKHQPCGQSSEQLAKQYIEKTQQEGAQLFQWTHCRPDGSTFPCLVSLTSVQFHGEELILAIGRDITEIVQAQQKLDEAHSDIKHYQKAYQREKEKFEHFVNLAPVGIAINFMQDGSFDYVNQEFGNITGYSVEELNQMDYWQLTPKKYEQQEYKQLEDLKMRGRYGPYAKEYIHKSGKVFPVLLSGIKITDSDEIDFIWSVVQDTTRQKEVEAQIQKAKDEADSFAIRMQLANDSAEIGVWEWDLISNELIWDDWMFKLYGVTAGQFSGVYEAWENSVHPDDLEFVRSKLASAVQGEGVYDPEFRVVHPNGDIRTMKASAEIIKDKLGVPIKVIGVNYDVTDKVAVIEKLAAAKLAAENSVKAKSDFLANMSHEIRTPMNAILGGLQLLQSAELDSDNRKTLANAAFSAQSLLTIINDILDYSKIESNKLELENAPISFADILDSVKYDLDALISNKGLEFAIIIDKQFKDQWLGDLVRVKQILLNLASNAVKFTESGSVNIHLAETVLNEKAAVIVEVCDTGIGMNAEAQNCIFDRFAQADTSTTRKYGGTGLGMSITASLVKLMQGSIELSSEQGKGTHIRVILPIDKNTQASRTPPKKSLSPPDLAGKKILIAEDNKINQMLVEMMLKDTQAELMVVENGILAVDACRSRQFDLVLMDIHMPEMDGIEAQQVINAHQPNLPVIALTANVMSSDVRRYLSQGFVSHIGKPIDMRALFGVLNKFCSRL</sequence>
<dbReference type="InterPro" id="IPR036097">
    <property type="entry name" value="HisK_dim/P_sf"/>
</dbReference>
<evidence type="ECO:0000256" key="8">
    <source>
        <dbReference type="ARBA" id="ARBA00023012"/>
    </source>
</evidence>
<keyword evidence="4" id="KW-0808">Transferase</keyword>
<accession>A0A0C1QAF8</accession>
<dbReference type="InterPro" id="IPR000014">
    <property type="entry name" value="PAS"/>
</dbReference>
<dbReference type="InterPro" id="IPR001610">
    <property type="entry name" value="PAC"/>
</dbReference>
<dbReference type="InterPro" id="IPR003594">
    <property type="entry name" value="HATPase_dom"/>
</dbReference>
<dbReference type="InterPro" id="IPR011006">
    <property type="entry name" value="CheY-like_superfamily"/>
</dbReference>
<dbReference type="PROSITE" id="PS50109">
    <property type="entry name" value="HIS_KIN"/>
    <property type="match status" value="1"/>
</dbReference>
<dbReference type="SUPFAM" id="SSF47384">
    <property type="entry name" value="Homodimeric domain of signal transducing histidine kinase"/>
    <property type="match status" value="1"/>
</dbReference>
<feature type="domain" description="PAC" evidence="15">
    <location>
        <begin position="379"/>
        <end position="431"/>
    </location>
</feature>
<dbReference type="Pfam" id="PF00512">
    <property type="entry name" value="HisKA"/>
    <property type="match status" value="1"/>
</dbReference>
<organism evidence="16 17">
    <name type="scientific">Pseudoalteromonas luteoviolacea</name>
    <dbReference type="NCBI Taxonomy" id="43657"/>
    <lineage>
        <taxon>Bacteria</taxon>
        <taxon>Pseudomonadati</taxon>
        <taxon>Pseudomonadota</taxon>
        <taxon>Gammaproteobacteria</taxon>
        <taxon>Alteromonadales</taxon>
        <taxon>Pseudoalteromonadaceae</taxon>
        <taxon>Pseudoalteromonas</taxon>
    </lineage>
</organism>
<dbReference type="CDD" id="cd16922">
    <property type="entry name" value="HATPase_EvgS-ArcB-TorS-like"/>
    <property type="match status" value="1"/>
</dbReference>
<evidence type="ECO:0000256" key="3">
    <source>
        <dbReference type="ARBA" id="ARBA00022553"/>
    </source>
</evidence>
<dbReference type="InterPro" id="IPR000700">
    <property type="entry name" value="PAS-assoc_C"/>
</dbReference>
<feature type="coiled-coil region" evidence="12">
    <location>
        <begin position="147"/>
        <end position="174"/>
    </location>
</feature>
<dbReference type="SMART" id="SM00091">
    <property type="entry name" value="PAS"/>
    <property type="match status" value="3"/>
</dbReference>
<proteinExistence type="predicted"/>
<evidence type="ECO:0000256" key="11">
    <source>
        <dbReference type="PROSITE-ProRule" id="PRU00169"/>
    </source>
</evidence>
<dbReference type="FunFam" id="3.30.565.10:FF:000010">
    <property type="entry name" value="Sensor histidine kinase RcsC"/>
    <property type="match status" value="1"/>
</dbReference>
<dbReference type="SMART" id="SM00086">
    <property type="entry name" value="PAC"/>
    <property type="match status" value="3"/>
</dbReference>
<comment type="catalytic activity">
    <reaction evidence="1">
        <text>ATP + protein L-histidine = ADP + protein N-phospho-L-histidine.</text>
        <dbReference type="EC" id="2.7.13.3"/>
    </reaction>
</comment>
<dbReference type="InterPro" id="IPR013655">
    <property type="entry name" value="PAS_fold_3"/>
</dbReference>
<protein>
    <recommendedName>
        <fullName evidence="10">Sensory/regulatory protein RpfC</fullName>
        <ecNumber evidence="2">2.7.13.3</ecNumber>
    </recommendedName>
</protein>
<keyword evidence="7" id="KW-0067">ATP-binding</keyword>
<dbReference type="InterPro" id="IPR005467">
    <property type="entry name" value="His_kinase_dom"/>
</dbReference>
<evidence type="ECO:0000313" key="16">
    <source>
        <dbReference type="EMBL" id="KID56425.1"/>
    </source>
</evidence>
<evidence type="ECO:0000256" key="2">
    <source>
        <dbReference type="ARBA" id="ARBA00012438"/>
    </source>
</evidence>
<dbReference type="InterPro" id="IPR004358">
    <property type="entry name" value="Sig_transdc_His_kin-like_C"/>
</dbReference>
<comment type="caution">
    <text evidence="16">The sequence shown here is derived from an EMBL/GenBank/DDBJ whole genome shotgun (WGS) entry which is preliminary data.</text>
</comment>
<dbReference type="InterPro" id="IPR003661">
    <property type="entry name" value="HisK_dim/P_dom"/>
</dbReference>
<dbReference type="CDD" id="cd17546">
    <property type="entry name" value="REC_hyHK_CKI1_RcsC-like"/>
    <property type="match status" value="1"/>
</dbReference>
<dbReference type="NCBIfam" id="TIGR00229">
    <property type="entry name" value="sensory_box"/>
    <property type="match status" value="2"/>
</dbReference>
<dbReference type="Gene3D" id="3.30.565.10">
    <property type="entry name" value="Histidine kinase-like ATPase, C-terminal domain"/>
    <property type="match status" value="1"/>
</dbReference>
<evidence type="ECO:0000256" key="10">
    <source>
        <dbReference type="ARBA" id="ARBA00068150"/>
    </source>
</evidence>
<keyword evidence="12" id="KW-0175">Coiled coil</keyword>
<evidence type="ECO:0000256" key="1">
    <source>
        <dbReference type="ARBA" id="ARBA00000085"/>
    </source>
</evidence>
<evidence type="ECO:0000313" key="17">
    <source>
        <dbReference type="Proteomes" id="UP000031327"/>
    </source>
</evidence>
<feature type="domain" description="Response regulatory" evidence="14">
    <location>
        <begin position="691"/>
        <end position="805"/>
    </location>
</feature>
<dbReference type="GO" id="GO:0005524">
    <property type="term" value="F:ATP binding"/>
    <property type="evidence" value="ECO:0007669"/>
    <property type="project" value="UniProtKB-KW"/>
</dbReference>
<dbReference type="InterPro" id="IPR036890">
    <property type="entry name" value="HATPase_C_sf"/>
</dbReference>
<feature type="domain" description="Histidine kinase" evidence="13">
    <location>
        <begin position="449"/>
        <end position="669"/>
    </location>
</feature>
<dbReference type="RefSeq" id="WP_039610941.1">
    <property type="nucleotide sequence ID" value="NZ_JWIC01000007.1"/>
</dbReference>
<evidence type="ECO:0000256" key="4">
    <source>
        <dbReference type="ARBA" id="ARBA00022679"/>
    </source>
</evidence>
<keyword evidence="3 11" id="KW-0597">Phosphoprotein</keyword>
<dbReference type="Gene3D" id="1.10.287.130">
    <property type="match status" value="1"/>
</dbReference>
<reference evidence="16 17" key="1">
    <citation type="submission" date="2014-12" db="EMBL/GenBank/DDBJ databases">
        <title>Draft Genome Sequence of Pseudoalteromonas luteoviolacea HI1.</title>
        <authorList>
            <person name="Asahina A.Y."/>
            <person name="Hadfield M.G."/>
        </authorList>
    </citation>
    <scope>NUCLEOTIDE SEQUENCE [LARGE SCALE GENOMIC DNA]</scope>
    <source>
        <strain evidence="16 17">HI1</strain>
    </source>
</reference>
<dbReference type="InterPro" id="IPR035965">
    <property type="entry name" value="PAS-like_dom_sf"/>
</dbReference>
<gene>
    <name evidence="16" type="ORF">JF50_19660</name>
</gene>
<evidence type="ECO:0000256" key="6">
    <source>
        <dbReference type="ARBA" id="ARBA00022777"/>
    </source>
</evidence>
<dbReference type="PROSITE" id="PS50113">
    <property type="entry name" value="PAC"/>
    <property type="match status" value="1"/>
</dbReference>
<dbReference type="CDD" id="cd00082">
    <property type="entry name" value="HisKA"/>
    <property type="match status" value="1"/>
</dbReference>
<dbReference type="EMBL" id="JWIC01000007">
    <property type="protein sequence ID" value="KID56425.1"/>
    <property type="molecule type" value="Genomic_DNA"/>
</dbReference>
<evidence type="ECO:0000259" key="14">
    <source>
        <dbReference type="PROSITE" id="PS50110"/>
    </source>
</evidence>
<dbReference type="AlphaFoldDB" id="A0A0C1QAF8"/>
<dbReference type="PANTHER" id="PTHR45339:SF3">
    <property type="entry name" value="HISTIDINE KINASE"/>
    <property type="match status" value="1"/>
</dbReference>
<dbReference type="FunFam" id="1.10.287.130:FF:000002">
    <property type="entry name" value="Two-component osmosensing histidine kinase"/>
    <property type="match status" value="1"/>
</dbReference>
<dbReference type="Pfam" id="PF13426">
    <property type="entry name" value="PAS_9"/>
    <property type="match status" value="2"/>
</dbReference>
<dbReference type="Proteomes" id="UP000031327">
    <property type="component" value="Unassembled WGS sequence"/>
</dbReference>
<dbReference type="PROSITE" id="PS50110">
    <property type="entry name" value="RESPONSE_REGULATORY"/>
    <property type="match status" value="1"/>
</dbReference>
<dbReference type="InterPro" id="IPR001789">
    <property type="entry name" value="Sig_transdc_resp-reg_receiver"/>
</dbReference>
<dbReference type="PRINTS" id="PR00344">
    <property type="entry name" value="BCTRLSENSOR"/>
</dbReference>
<keyword evidence="6 16" id="KW-0418">Kinase</keyword>
<dbReference type="Gene3D" id="2.10.70.100">
    <property type="match status" value="1"/>
</dbReference>
<dbReference type="SMART" id="SM00388">
    <property type="entry name" value="HisKA"/>
    <property type="match status" value="1"/>
</dbReference>
<dbReference type="SUPFAM" id="SSF55785">
    <property type="entry name" value="PYP-like sensor domain (PAS domain)"/>
    <property type="match status" value="3"/>
</dbReference>
<evidence type="ECO:0000259" key="13">
    <source>
        <dbReference type="PROSITE" id="PS50109"/>
    </source>
</evidence>
<dbReference type="EC" id="2.7.13.3" evidence="2"/>
<dbReference type="SUPFAM" id="SSF55874">
    <property type="entry name" value="ATPase domain of HSP90 chaperone/DNA topoisomerase II/histidine kinase"/>
    <property type="match status" value="1"/>
</dbReference>
<dbReference type="Gene3D" id="3.30.450.20">
    <property type="entry name" value="PAS domain"/>
    <property type="match status" value="3"/>
</dbReference>
<dbReference type="Gene3D" id="3.40.50.2300">
    <property type="match status" value="1"/>
</dbReference>